<evidence type="ECO:0000259" key="3">
    <source>
        <dbReference type="Pfam" id="PF16589"/>
    </source>
</evidence>
<feature type="compositionally biased region" description="Basic and acidic residues" evidence="2">
    <location>
        <begin position="285"/>
        <end position="296"/>
    </location>
</feature>
<feature type="compositionally biased region" description="Basic residues" evidence="2">
    <location>
        <begin position="348"/>
        <end position="359"/>
    </location>
</feature>
<dbReference type="InParanoid" id="A0A0V0QVC5"/>
<accession>A0A0V0QVC5</accession>
<keyword evidence="5" id="KW-1185">Reference proteome</keyword>
<dbReference type="Pfam" id="PF16589">
    <property type="entry name" value="BRCT_2"/>
    <property type="match status" value="1"/>
</dbReference>
<sequence length="545" mass="64164">MSNNNKTQYELIVFLSEEKQDLQQTFQLEYGENVIGKDPIRASIILNYPEIIKDRHAKITIEDDEGDLDLGLESLSSEDNLGIWRKNKDGFYKLKTSKIFELTPGQEFYLSKKLKCVFQERTNDKQSQKISQEQQEKERRKQFLEQQKLLQQKQQKNKLSKQKTESQKSQQLDQNEIEDINENGDQSNQFQFKKNFKPKTQLIKLIDNTSALDNQAEQENQIEQNENKAEAKTSKSKQIAQINDSKKKLTNKPFKVPIKKPQITDENEENNKEYDQKKDNKKRKQNLESQEKDEKKAKKLKTKEKKPPKKEKMNEEPKNKEENQKKQEQDKKQTTNNKKLQEKLEKKQKTKNKKSKNTKQKGDFSEDEFSDLEEENFDLSGNEIENQDLKQQKQNKKNSDRNSVKARKSKVGHYVSVLFSSFAPDENQVKELKKIGISYNQQQKKIKGSPIFENYKFFIPKNEYFETVTLDDIYDIVECGEGDILEEEPKSLDDFSEDEHVLIILNPENKKDIKKFSSLGFECVNIELLFTSSLRQQVDVKEFVY</sequence>
<keyword evidence="1" id="KW-0175">Coiled coil</keyword>
<dbReference type="EMBL" id="LDAU01000097">
    <property type="protein sequence ID" value="KRX06316.1"/>
    <property type="molecule type" value="Genomic_DNA"/>
</dbReference>
<proteinExistence type="predicted"/>
<dbReference type="Proteomes" id="UP000054937">
    <property type="component" value="Unassembled WGS sequence"/>
</dbReference>
<feature type="compositionally biased region" description="Basic residues" evidence="2">
    <location>
        <begin position="297"/>
        <end position="309"/>
    </location>
</feature>
<evidence type="ECO:0000313" key="5">
    <source>
        <dbReference type="Proteomes" id="UP000054937"/>
    </source>
</evidence>
<dbReference type="InterPro" id="IPR001357">
    <property type="entry name" value="BRCT_dom"/>
</dbReference>
<feature type="region of interest" description="Disordered" evidence="2">
    <location>
        <begin position="214"/>
        <end position="372"/>
    </location>
</feature>
<feature type="domain" description="BRCT" evidence="3">
    <location>
        <begin position="450"/>
        <end position="539"/>
    </location>
</feature>
<name>A0A0V0QVC5_PSEPJ</name>
<dbReference type="Gene3D" id="2.60.200.20">
    <property type="match status" value="1"/>
</dbReference>
<reference evidence="4 5" key="1">
    <citation type="journal article" date="2015" name="Sci. Rep.">
        <title>Genome of the facultative scuticociliatosis pathogen Pseudocohnilembus persalinus provides insight into its virulence through horizontal gene transfer.</title>
        <authorList>
            <person name="Xiong J."/>
            <person name="Wang G."/>
            <person name="Cheng J."/>
            <person name="Tian M."/>
            <person name="Pan X."/>
            <person name="Warren A."/>
            <person name="Jiang C."/>
            <person name="Yuan D."/>
            <person name="Miao W."/>
        </authorList>
    </citation>
    <scope>NUCLEOTIDE SEQUENCE [LARGE SCALE GENOMIC DNA]</scope>
    <source>
        <strain evidence="4">36N120E</strain>
    </source>
</reference>
<feature type="region of interest" description="Disordered" evidence="2">
    <location>
        <begin position="154"/>
        <end position="173"/>
    </location>
</feature>
<dbReference type="AlphaFoldDB" id="A0A0V0QVC5"/>
<feature type="compositionally biased region" description="Basic and acidic residues" evidence="2">
    <location>
        <begin position="387"/>
        <end position="403"/>
    </location>
</feature>
<feature type="compositionally biased region" description="Low complexity" evidence="2">
    <location>
        <begin position="214"/>
        <end position="224"/>
    </location>
</feature>
<dbReference type="Gene3D" id="3.40.50.10190">
    <property type="entry name" value="BRCT domain"/>
    <property type="match status" value="1"/>
</dbReference>
<protein>
    <recommendedName>
        <fullName evidence="3">BRCT domain-containing protein</fullName>
    </recommendedName>
</protein>
<evidence type="ECO:0000256" key="2">
    <source>
        <dbReference type="SAM" id="MobiDB-lite"/>
    </source>
</evidence>
<feature type="coiled-coil region" evidence="1">
    <location>
        <begin position="127"/>
        <end position="154"/>
    </location>
</feature>
<dbReference type="InterPro" id="IPR036420">
    <property type="entry name" value="BRCT_dom_sf"/>
</dbReference>
<evidence type="ECO:0000313" key="4">
    <source>
        <dbReference type="EMBL" id="KRX06316.1"/>
    </source>
</evidence>
<gene>
    <name evidence="4" type="ORF">PPERSA_06287</name>
</gene>
<feature type="compositionally biased region" description="Basic and acidic residues" evidence="2">
    <location>
        <begin position="310"/>
        <end position="347"/>
    </location>
</feature>
<feature type="compositionally biased region" description="Basic and acidic residues" evidence="2">
    <location>
        <begin position="269"/>
        <end position="278"/>
    </location>
</feature>
<comment type="caution">
    <text evidence="4">The sequence shown here is derived from an EMBL/GenBank/DDBJ whole genome shotgun (WGS) entry which is preliminary data.</text>
</comment>
<evidence type="ECO:0000256" key="1">
    <source>
        <dbReference type="SAM" id="Coils"/>
    </source>
</evidence>
<dbReference type="CDD" id="cd18432">
    <property type="entry name" value="BRCT_PAXIP1_rpt6_like"/>
    <property type="match status" value="1"/>
</dbReference>
<organism evidence="4 5">
    <name type="scientific">Pseudocohnilembus persalinus</name>
    <name type="common">Ciliate</name>
    <dbReference type="NCBI Taxonomy" id="266149"/>
    <lineage>
        <taxon>Eukaryota</taxon>
        <taxon>Sar</taxon>
        <taxon>Alveolata</taxon>
        <taxon>Ciliophora</taxon>
        <taxon>Intramacronucleata</taxon>
        <taxon>Oligohymenophorea</taxon>
        <taxon>Scuticociliatia</taxon>
        <taxon>Philasterida</taxon>
        <taxon>Pseudocohnilembidae</taxon>
        <taxon>Pseudocohnilembus</taxon>
    </lineage>
</organism>
<feature type="region of interest" description="Disordered" evidence="2">
    <location>
        <begin position="385"/>
        <end position="408"/>
    </location>
</feature>